<dbReference type="InterPro" id="IPR050177">
    <property type="entry name" value="Lipid_A_modif_metabolic_enz"/>
</dbReference>
<proteinExistence type="predicted"/>
<dbReference type="InterPro" id="IPR036291">
    <property type="entry name" value="NAD(P)-bd_dom_sf"/>
</dbReference>
<dbReference type="AlphaFoldDB" id="A0A7J0BHH9"/>
<evidence type="ECO:0000313" key="3">
    <source>
        <dbReference type="Proteomes" id="UP000503840"/>
    </source>
</evidence>
<dbReference type="InterPro" id="IPR001509">
    <property type="entry name" value="Epimerase_deHydtase"/>
</dbReference>
<organism evidence="2 3">
    <name type="scientific">Desulfovibrio subterraneus</name>
    <dbReference type="NCBI Taxonomy" id="2718620"/>
    <lineage>
        <taxon>Bacteria</taxon>
        <taxon>Pseudomonadati</taxon>
        <taxon>Thermodesulfobacteriota</taxon>
        <taxon>Desulfovibrionia</taxon>
        <taxon>Desulfovibrionales</taxon>
        <taxon>Desulfovibrionaceae</taxon>
        <taxon>Desulfovibrio</taxon>
    </lineage>
</organism>
<keyword evidence="3" id="KW-1185">Reference proteome</keyword>
<sequence length="327" mass="34901">MPSQTRHACLVTGCAGFVGSHLTDSLLAMGYPVVGVDIRPRNEAHNLSGAFGNPLFHYLERDITHHEVLASASALCGDIRYIFHLAAVVMVAFSMEHPELTMATNYTATKALHEEAVQAGAKAFLFAGSAAEYGDDPRLPLKEEYATDATIHNSPYGRSKYLSSSLMQNSGVGCSLRFFNIFGPRQDPSSPYSGVVSKFITQAVDGKDLTIFGDGGQTRDFIYVSDVVQSYLIAAGIVPAPSTGVAAPLSGIYNVGTGNSISVRELADQVVANTGKGSNVLFATPRAGDIYHSRADVSRFNSCTGFQAVVPFAEGLDRTISWMSEAQ</sequence>
<name>A0A7J0BHH9_9BACT</name>
<dbReference type="SUPFAM" id="SSF51735">
    <property type="entry name" value="NAD(P)-binding Rossmann-fold domains"/>
    <property type="match status" value="1"/>
</dbReference>
<accession>A0A7J0BHH9</accession>
<dbReference type="PANTHER" id="PTHR43245">
    <property type="entry name" value="BIFUNCTIONAL POLYMYXIN RESISTANCE PROTEIN ARNA"/>
    <property type="match status" value="1"/>
</dbReference>
<gene>
    <name evidence="2" type="ORF">DSM101010T_13930</name>
</gene>
<dbReference type="PRINTS" id="PR01713">
    <property type="entry name" value="NUCEPIMERASE"/>
</dbReference>
<evidence type="ECO:0000313" key="2">
    <source>
        <dbReference type="EMBL" id="GFM33028.1"/>
    </source>
</evidence>
<reference evidence="2 3" key="1">
    <citation type="submission" date="2020-05" db="EMBL/GenBank/DDBJ databases">
        <title>Draft genome sequence of Desulfovibrio sp. strain HN2T.</title>
        <authorList>
            <person name="Ueno A."/>
            <person name="Tamazawa S."/>
            <person name="Tamamura S."/>
            <person name="Murakami T."/>
            <person name="Kiyama T."/>
            <person name="Inomata H."/>
            <person name="Amano Y."/>
            <person name="Miyakawa K."/>
            <person name="Tamaki H."/>
            <person name="Naganuma T."/>
            <person name="Kaneko K."/>
        </authorList>
    </citation>
    <scope>NUCLEOTIDE SEQUENCE [LARGE SCALE GENOMIC DNA]</scope>
    <source>
        <strain evidence="2 3">HN2</strain>
    </source>
</reference>
<dbReference type="Gene3D" id="3.40.50.720">
    <property type="entry name" value="NAD(P)-binding Rossmann-like Domain"/>
    <property type="match status" value="1"/>
</dbReference>
<dbReference type="Proteomes" id="UP000503840">
    <property type="component" value="Unassembled WGS sequence"/>
</dbReference>
<evidence type="ECO:0000259" key="1">
    <source>
        <dbReference type="Pfam" id="PF01370"/>
    </source>
</evidence>
<dbReference type="Pfam" id="PF01370">
    <property type="entry name" value="Epimerase"/>
    <property type="match status" value="1"/>
</dbReference>
<feature type="domain" description="NAD-dependent epimerase/dehydratase" evidence="1">
    <location>
        <begin position="10"/>
        <end position="235"/>
    </location>
</feature>
<dbReference type="RefSeq" id="WP_174404722.1">
    <property type="nucleotide sequence ID" value="NZ_BLVO01000013.1"/>
</dbReference>
<comment type="caution">
    <text evidence="2">The sequence shown here is derived from an EMBL/GenBank/DDBJ whole genome shotgun (WGS) entry which is preliminary data.</text>
</comment>
<protein>
    <submittedName>
        <fullName evidence="2">NAD-dependent dehydratase</fullName>
    </submittedName>
</protein>
<dbReference type="EMBL" id="BLVO01000013">
    <property type="protein sequence ID" value="GFM33028.1"/>
    <property type="molecule type" value="Genomic_DNA"/>
</dbReference>
<dbReference type="Gene3D" id="3.90.25.10">
    <property type="entry name" value="UDP-galactose 4-epimerase, domain 1"/>
    <property type="match status" value="1"/>
</dbReference>
<dbReference type="PANTHER" id="PTHR43245:SF13">
    <property type="entry name" value="UDP-D-APIOSE_UDP-D-XYLOSE SYNTHASE 2"/>
    <property type="match status" value="1"/>
</dbReference>